<feature type="transmembrane region" description="Helical" evidence="5">
    <location>
        <begin position="45"/>
        <end position="67"/>
    </location>
</feature>
<sequence>MSEVNPRQGRLACIYFFAMAGLVIGNLMGRIPALKEQTQLDERALGQALLGVGVGALTAFPLSGFLVQRIGSRSVVIGGCLIMLLVFPLLGLSQGWWQLALAFYVLGVSFAGMDVAMNIQAVDVERLLGKPCMSMLHGMYSLGCLVGALSAAALAGLTPFWHFLILTALGLLSLPFFVRALLPPDPSKAGARKGGGFTLPPRALLGLGLLILCAFVSEGGVADWSALFLHSVLDASERVAALGFAAFSAAMVVGRLFGDRLRGRIDDAPLLRGLGSLATLGMLVALFSPWPALSIAGFGVVGLGLSVMVPIVISAAGNQPGIDPVIGVAAVSTVGYGGLLMGPPLIGLLAHEIGLRWALLVLVGLCLLLALRADLVRRRPRSA</sequence>
<dbReference type="CDD" id="cd17393">
    <property type="entry name" value="MFS_MosC_like"/>
    <property type="match status" value="1"/>
</dbReference>
<evidence type="ECO:0000313" key="6">
    <source>
        <dbReference type="EMBL" id="OTI59771.1"/>
    </source>
</evidence>
<dbReference type="Proteomes" id="UP000194857">
    <property type="component" value="Unassembled WGS sequence"/>
</dbReference>
<evidence type="ECO:0000256" key="2">
    <source>
        <dbReference type="ARBA" id="ARBA00022692"/>
    </source>
</evidence>
<proteinExistence type="predicted"/>
<accession>A0A1S1C8J1</accession>
<gene>
    <name evidence="6" type="ORF">CAZ10_19905</name>
    <name evidence="7" type="ORF">IPC1295_22490</name>
</gene>
<reference evidence="7 9" key="3">
    <citation type="submission" date="2017-08" db="EMBL/GenBank/DDBJ databases">
        <authorList>
            <person name="Feschi L."/>
            <person name="Jeukens J."/>
            <person name="Emond-Rheault J.-G."/>
            <person name="Kukavica-Ibrulj I."/>
            <person name="Boyle B."/>
            <person name="Levesque R.C."/>
        </authorList>
    </citation>
    <scope>NUCLEOTIDE SEQUENCE [LARGE SCALE GENOMIC DNA]</scope>
    <source>
        <strain evidence="7 9">PA-W36</strain>
    </source>
</reference>
<dbReference type="GO" id="GO:0022857">
    <property type="term" value="F:transmembrane transporter activity"/>
    <property type="evidence" value="ECO:0007669"/>
    <property type="project" value="InterPro"/>
</dbReference>
<dbReference type="InterPro" id="IPR051788">
    <property type="entry name" value="MFS_Transporter"/>
</dbReference>
<dbReference type="SMR" id="A0A080VP64"/>
<keyword evidence="3 5" id="KW-1133">Transmembrane helix</keyword>
<dbReference type="AlphaFoldDB" id="A0A080VP64"/>
<dbReference type="eggNOG" id="COG0738">
    <property type="taxonomic scope" value="Bacteria"/>
</dbReference>
<keyword evidence="2 5" id="KW-0812">Transmembrane</keyword>
<name>A0A080VP64_PSEAI</name>
<feature type="transmembrane region" description="Helical" evidence="5">
    <location>
        <begin position="96"/>
        <end position="117"/>
    </location>
</feature>
<evidence type="ECO:0000256" key="5">
    <source>
        <dbReference type="SAM" id="Phobius"/>
    </source>
</evidence>
<accession>A0A080VP64</accession>
<feature type="transmembrane region" description="Helical" evidence="5">
    <location>
        <begin position="12"/>
        <end position="33"/>
    </location>
</feature>
<dbReference type="EMBL" id="NFFZ01000010">
    <property type="protein sequence ID" value="OTI59771.1"/>
    <property type="molecule type" value="Genomic_DNA"/>
</dbReference>
<feature type="transmembrane region" description="Helical" evidence="5">
    <location>
        <begin position="74"/>
        <end position="90"/>
    </location>
</feature>
<dbReference type="Gene3D" id="1.20.1250.20">
    <property type="entry name" value="MFS general substrate transporter like domains"/>
    <property type="match status" value="2"/>
</dbReference>
<comment type="caution">
    <text evidence="7">The sequence shown here is derived from an EMBL/GenBank/DDBJ whole genome shotgun (WGS) entry which is preliminary data.</text>
</comment>
<organism evidence="7 9">
    <name type="scientific">Pseudomonas aeruginosa</name>
    <dbReference type="NCBI Taxonomy" id="287"/>
    <lineage>
        <taxon>Bacteria</taxon>
        <taxon>Pseudomonadati</taxon>
        <taxon>Pseudomonadota</taxon>
        <taxon>Gammaproteobacteria</taxon>
        <taxon>Pseudomonadales</taxon>
        <taxon>Pseudomonadaceae</taxon>
        <taxon>Pseudomonas</taxon>
    </lineage>
</organism>
<comment type="subcellular location">
    <subcellularLocation>
        <location evidence="1">Membrane</location>
        <topology evidence="1">Multi-pass membrane protein</topology>
    </subcellularLocation>
</comment>
<reference evidence="6" key="2">
    <citation type="submission" date="2017-05" db="EMBL/GenBank/DDBJ databases">
        <authorList>
            <person name="Song R."/>
            <person name="Chenine A.L."/>
            <person name="Ruprecht R.M."/>
        </authorList>
    </citation>
    <scope>NUCLEOTIDE SEQUENCE [LARGE SCALE GENOMIC DNA]</scope>
    <source>
        <strain evidence="6">S567_C10_BS</strain>
    </source>
</reference>
<dbReference type="InterPro" id="IPR036259">
    <property type="entry name" value="MFS_trans_sf"/>
</dbReference>
<dbReference type="SUPFAM" id="SSF103473">
    <property type="entry name" value="MFS general substrate transporter"/>
    <property type="match status" value="1"/>
</dbReference>
<feature type="transmembrane region" description="Helical" evidence="5">
    <location>
        <begin position="138"/>
        <end position="157"/>
    </location>
</feature>
<feature type="transmembrane region" description="Helical" evidence="5">
    <location>
        <begin position="270"/>
        <end position="287"/>
    </location>
</feature>
<reference evidence="8" key="1">
    <citation type="submission" date="2017-05" db="EMBL/GenBank/DDBJ databases">
        <authorList>
            <person name="Giani T."/>
            <person name="Arena F."/>
            <person name="Pollini S."/>
            <person name="Di Pilato V."/>
            <person name="D'Andrea M.M."/>
            <person name="Henrici De Angelis L."/>
            <person name="Bassetti M."/>
            <person name="Rossolini G.M."/>
        </authorList>
    </citation>
    <scope>NUCLEOTIDE SEQUENCE [LARGE SCALE GENOMIC DNA]</scope>
    <source>
        <strain evidence="8">S567_C10_BS</strain>
    </source>
</reference>
<dbReference type="InterPro" id="IPR011701">
    <property type="entry name" value="MFS"/>
</dbReference>
<evidence type="ECO:0000313" key="9">
    <source>
        <dbReference type="Proteomes" id="UP000284767"/>
    </source>
</evidence>
<dbReference type="PANTHER" id="PTHR23514:SF13">
    <property type="entry name" value="INNER MEMBRANE PROTEIN YBJJ"/>
    <property type="match status" value="1"/>
</dbReference>
<evidence type="ECO:0000256" key="1">
    <source>
        <dbReference type="ARBA" id="ARBA00004141"/>
    </source>
</evidence>
<dbReference type="PANTHER" id="PTHR23514">
    <property type="entry name" value="BYPASS OF STOP CODON PROTEIN 6"/>
    <property type="match status" value="1"/>
</dbReference>
<feature type="transmembrane region" description="Helical" evidence="5">
    <location>
        <begin position="163"/>
        <end position="182"/>
    </location>
</feature>
<reference evidence="7 9" key="4">
    <citation type="submission" date="2019-01" db="EMBL/GenBank/DDBJ databases">
        <title>The Pseudomonas aeruginosa pan-genome provides new insights on its population structure, horizontal gene transfer and pathogenicity.</title>
        <authorList>
            <person name="Freschi L."/>
            <person name="Vincent A.T."/>
            <person name="Jeukens J."/>
            <person name="Emond-Rheault J.-G."/>
            <person name="Kukavica-Ibrulj I."/>
            <person name="Dupont M.-J."/>
            <person name="Charette S.J."/>
            <person name="Boyle B."/>
            <person name="Levesque R.C."/>
        </authorList>
    </citation>
    <scope>NUCLEOTIDE SEQUENCE [LARGE SCALE GENOMIC DNA]</scope>
    <source>
        <strain evidence="7 9">PA-W36</strain>
    </source>
</reference>
<evidence type="ECO:0000313" key="7">
    <source>
        <dbReference type="EMBL" id="RPM11078.1"/>
    </source>
</evidence>
<feature type="transmembrane region" description="Helical" evidence="5">
    <location>
        <begin position="203"/>
        <end position="227"/>
    </location>
</feature>
<feature type="transmembrane region" description="Helical" evidence="5">
    <location>
        <begin position="293"/>
        <end position="313"/>
    </location>
</feature>
<dbReference type="GO" id="GO:0016020">
    <property type="term" value="C:membrane"/>
    <property type="evidence" value="ECO:0007669"/>
    <property type="project" value="UniProtKB-SubCell"/>
</dbReference>
<keyword evidence="4 5" id="KW-0472">Membrane</keyword>
<dbReference type="Proteomes" id="UP000284767">
    <property type="component" value="Unassembled WGS sequence"/>
</dbReference>
<evidence type="ECO:0000256" key="3">
    <source>
        <dbReference type="ARBA" id="ARBA00022989"/>
    </source>
</evidence>
<feature type="transmembrane region" description="Helical" evidence="5">
    <location>
        <begin position="239"/>
        <end position="258"/>
    </location>
</feature>
<dbReference type="Pfam" id="PF07690">
    <property type="entry name" value="MFS_1"/>
    <property type="match status" value="1"/>
</dbReference>
<dbReference type="EMBL" id="NSNE01000014">
    <property type="protein sequence ID" value="RPM11078.1"/>
    <property type="molecule type" value="Genomic_DNA"/>
</dbReference>
<feature type="transmembrane region" description="Helical" evidence="5">
    <location>
        <begin position="325"/>
        <end position="347"/>
    </location>
</feature>
<evidence type="ECO:0000313" key="8">
    <source>
        <dbReference type="Proteomes" id="UP000194857"/>
    </source>
</evidence>
<protein>
    <submittedName>
        <fullName evidence="7">MFS transporter</fullName>
    </submittedName>
</protein>
<feature type="transmembrane region" description="Helical" evidence="5">
    <location>
        <begin position="353"/>
        <end position="371"/>
    </location>
</feature>
<dbReference type="RefSeq" id="WP_003104266.1">
    <property type="nucleotide sequence ID" value="NZ_AP014651.1"/>
</dbReference>
<evidence type="ECO:0000256" key="4">
    <source>
        <dbReference type="ARBA" id="ARBA00023136"/>
    </source>
</evidence>
<dbReference type="OMA" id="FPMGMSA"/>